<dbReference type="AlphaFoldDB" id="A0AB34JAC7"/>
<dbReference type="InterPro" id="IPR019826">
    <property type="entry name" value="Carboxylesterase_B_AS"/>
</dbReference>
<dbReference type="InterPro" id="IPR029058">
    <property type="entry name" value="AB_hydrolase_fold"/>
</dbReference>
<dbReference type="PANTHER" id="PTHR11559">
    <property type="entry name" value="CARBOXYLESTERASE"/>
    <property type="match status" value="1"/>
</dbReference>
<dbReference type="Proteomes" id="UP001515480">
    <property type="component" value="Unassembled WGS sequence"/>
</dbReference>
<keyword evidence="7" id="KW-1185">Reference proteome</keyword>
<evidence type="ECO:0000313" key="7">
    <source>
        <dbReference type="Proteomes" id="UP001515480"/>
    </source>
</evidence>
<dbReference type="Gene3D" id="3.40.50.1820">
    <property type="entry name" value="alpha/beta hydrolase"/>
    <property type="match status" value="1"/>
</dbReference>
<organism evidence="6 7">
    <name type="scientific">Prymnesium parvum</name>
    <name type="common">Toxic golden alga</name>
    <dbReference type="NCBI Taxonomy" id="97485"/>
    <lineage>
        <taxon>Eukaryota</taxon>
        <taxon>Haptista</taxon>
        <taxon>Haptophyta</taxon>
        <taxon>Prymnesiophyceae</taxon>
        <taxon>Prymnesiales</taxon>
        <taxon>Prymnesiaceae</taxon>
        <taxon>Prymnesium</taxon>
    </lineage>
</organism>
<evidence type="ECO:0000256" key="3">
    <source>
        <dbReference type="RuleBase" id="RU361235"/>
    </source>
</evidence>
<name>A0AB34JAC7_PRYPA</name>
<dbReference type="GO" id="GO:0016787">
    <property type="term" value="F:hydrolase activity"/>
    <property type="evidence" value="ECO:0007669"/>
    <property type="project" value="UniProtKB-KW"/>
</dbReference>
<evidence type="ECO:0000256" key="4">
    <source>
        <dbReference type="SAM" id="MobiDB-lite"/>
    </source>
</evidence>
<dbReference type="Pfam" id="PF00135">
    <property type="entry name" value="COesterase"/>
    <property type="match status" value="1"/>
</dbReference>
<dbReference type="SUPFAM" id="SSF53474">
    <property type="entry name" value="alpha/beta-Hydrolases"/>
    <property type="match status" value="1"/>
</dbReference>
<sequence length="554" mass="58857">MAAPLLINLVSMAPVLHLKSGLISCEQDEGIIACTGIPYATPPLGELRWRPPQPAPPWPHVRAATAAAPCCTEAEDCLYLNVYSPAPPAPPARLPVMVFIHGGAFVVGCGASYAGGALAAAAARLGAPVVVVTLNYRLGALGFLGADALRARDAPRRGTGNWGMEDQRLALLWVQQNILAFGGDASRVTIFGESAGAASVSVHLASAASAGLFHAAILESGAFQRWNAIPPHYAQAQARLFAQQLGCANESAVDCLLSKSWGELHAASLVATPVWFAQQWAPVVDGATLTAEPFFAVGQLPASVPVIMGYNTDELNPSVPATADGMRPCCNNNVPHDIGFAGFASYARGSFWSQWVLGASTDSPRLAAALEAYRDVFHARGAWWAARKLMNGVQFFCATQRAARLRGRAGRAWLYRFDRSPQPADAWAGVSHGDELPFVFATADARATPEGAALSDAIVRYWTRFATHGDPNGIARRSGGGGDWWPAALSAGTLHEAVLNASIQIERPVEESHCAAIIEALELRKFPSHEEQDVPLDSRLVETQAQDDHQDPGK</sequence>
<feature type="region of interest" description="Disordered" evidence="4">
    <location>
        <begin position="528"/>
        <end position="554"/>
    </location>
</feature>
<feature type="domain" description="Carboxylesterase type B" evidence="5">
    <location>
        <begin position="30"/>
        <end position="488"/>
    </location>
</feature>
<feature type="chain" id="PRO_5044043951" description="Carboxylic ester hydrolase" evidence="3">
    <location>
        <begin position="18"/>
        <end position="554"/>
    </location>
</feature>
<accession>A0AB34JAC7</accession>
<dbReference type="InterPro" id="IPR002018">
    <property type="entry name" value="CarbesteraseB"/>
</dbReference>
<evidence type="ECO:0000256" key="1">
    <source>
        <dbReference type="ARBA" id="ARBA00005964"/>
    </source>
</evidence>
<evidence type="ECO:0000259" key="5">
    <source>
        <dbReference type="Pfam" id="PF00135"/>
    </source>
</evidence>
<protein>
    <recommendedName>
        <fullName evidence="3">Carboxylic ester hydrolase</fullName>
        <ecNumber evidence="3">3.1.1.-</ecNumber>
    </recommendedName>
</protein>
<dbReference type="InterPro" id="IPR050309">
    <property type="entry name" value="Type-B_Carboxylest/Lipase"/>
</dbReference>
<proteinExistence type="inferred from homology"/>
<dbReference type="InterPro" id="IPR019819">
    <property type="entry name" value="Carboxylesterase_B_CS"/>
</dbReference>
<comment type="caution">
    <text evidence="6">The sequence shown here is derived from an EMBL/GenBank/DDBJ whole genome shotgun (WGS) entry which is preliminary data.</text>
</comment>
<reference evidence="6 7" key="1">
    <citation type="journal article" date="2024" name="Science">
        <title>Giant polyketide synthase enzymes in the biosynthesis of giant marine polyether toxins.</title>
        <authorList>
            <person name="Fallon T.R."/>
            <person name="Shende V.V."/>
            <person name="Wierzbicki I.H."/>
            <person name="Pendleton A.L."/>
            <person name="Watervoot N.F."/>
            <person name="Auber R.P."/>
            <person name="Gonzalez D.J."/>
            <person name="Wisecaver J.H."/>
            <person name="Moore B.S."/>
        </authorList>
    </citation>
    <scope>NUCLEOTIDE SEQUENCE [LARGE SCALE GENOMIC DNA]</scope>
    <source>
        <strain evidence="6 7">12B1</strain>
    </source>
</reference>
<keyword evidence="3" id="KW-0732">Signal</keyword>
<dbReference type="PROSITE" id="PS00941">
    <property type="entry name" value="CARBOXYLESTERASE_B_2"/>
    <property type="match status" value="1"/>
</dbReference>
<dbReference type="PROSITE" id="PS00122">
    <property type="entry name" value="CARBOXYLESTERASE_B_1"/>
    <property type="match status" value="1"/>
</dbReference>
<comment type="similarity">
    <text evidence="1 3">Belongs to the type-B carboxylesterase/lipase family.</text>
</comment>
<keyword evidence="2 3" id="KW-0378">Hydrolase</keyword>
<feature type="signal peptide" evidence="3">
    <location>
        <begin position="1"/>
        <end position="17"/>
    </location>
</feature>
<evidence type="ECO:0000256" key="2">
    <source>
        <dbReference type="ARBA" id="ARBA00022801"/>
    </source>
</evidence>
<dbReference type="EMBL" id="JBGBPQ010000011">
    <property type="protein sequence ID" value="KAL1515553.1"/>
    <property type="molecule type" value="Genomic_DNA"/>
</dbReference>
<gene>
    <name evidence="6" type="ORF">AB1Y20_002173</name>
</gene>
<dbReference type="EC" id="3.1.1.-" evidence="3"/>
<evidence type="ECO:0000313" key="6">
    <source>
        <dbReference type="EMBL" id="KAL1515553.1"/>
    </source>
</evidence>